<organism evidence="2 3">
    <name type="scientific">Candidatus Magnetaquiglobus chichijimensis</name>
    <dbReference type="NCBI Taxonomy" id="3141448"/>
    <lineage>
        <taxon>Bacteria</taxon>
        <taxon>Pseudomonadati</taxon>
        <taxon>Pseudomonadota</taxon>
        <taxon>Magnetococcia</taxon>
        <taxon>Magnetococcales</taxon>
        <taxon>Candidatus Magnetaquicoccaceae</taxon>
        <taxon>Candidatus Magnetaquiglobus</taxon>
    </lineage>
</organism>
<evidence type="ECO:0000313" key="3">
    <source>
        <dbReference type="Proteomes" id="UP001628193"/>
    </source>
</evidence>
<name>A0ABQ0CDX8_9PROT</name>
<dbReference type="Pfam" id="PF10119">
    <property type="entry name" value="MethyTransf_Reg"/>
    <property type="match status" value="1"/>
</dbReference>
<dbReference type="Proteomes" id="UP001628193">
    <property type="component" value="Unassembled WGS sequence"/>
</dbReference>
<proteinExistence type="predicted"/>
<keyword evidence="3" id="KW-1185">Reference proteome</keyword>
<protein>
    <recommendedName>
        <fullName evidence="1">Methyltransferase regulatory domain-containing protein</fullName>
    </recommendedName>
</protein>
<comment type="caution">
    <text evidence="2">The sequence shown here is derived from an EMBL/GenBank/DDBJ whole genome shotgun (WGS) entry which is preliminary data.</text>
</comment>
<reference evidence="2 3" key="1">
    <citation type="submission" date="2024-09" db="EMBL/GenBank/DDBJ databases">
        <title>Draft genome sequence of Candidatus Magnetaquicoccaceae bacterium FCR-1.</title>
        <authorList>
            <person name="Shimoshige H."/>
            <person name="Shimamura S."/>
            <person name="Taoka A."/>
            <person name="Kobayashi H."/>
            <person name="Maekawa T."/>
        </authorList>
    </citation>
    <scope>NUCLEOTIDE SEQUENCE [LARGE SCALE GENOMIC DNA]</scope>
    <source>
        <strain evidence="2 3">FCR-1</strain>
    </source>
</reference>
<feature type="domain" description="Methyltransferase regulatory" evidence="1">
    <location>
        <begin position="40"/>
        <end position="123"/>
    </location>
</feature>
<dbReference type="InterPro" id="IPR018773">
    <property type="entry name" value="MeTrfase_reg_dom_prd"/>
</dbReference>
<dbReference type="EMBL" id="BAAFGK010000005">
    <property type="protein sequence ID" value="GAB0058910.1"/>
    <property type="molecule type" value="Genomic_DNA"/>
</dbReference>
<sequence length="333" mass="38186">MIGRVEAAFDFGEKLVQLQPAFITANPRVAEQFHWIKQADPHYLAHEFFNQAWNSFSFTETAISLEPAKVTFAASANTLDHLDAYHLTEAQQRFLQDIPDPIFQQTVRDFMINQQFRQDYWIKGPRRLSPRERLVSLRQQRVILNISRDRVHEASFDIPGEIPLDPERFAVVLDALADYRPRTIAALEDELRNDGIDLNAILHAILALMSRNIIVQVQSPEQIENARPHTERLNNFLINLAEDSDNIIHLASPVTGSAVILRRIPRLFLRALSLGHETPQAWAEWVWQRFALPNENRIKDAVPLPVHESLGNLMAQAHQFSTQLPRLRALGVL</sequence>
<evidence type="ECO:0000259" key="1">
    <source>
        <dbReference type="Pfam" id="PF10119"/>
    </source>
</evidence>
<evidence type="ECO:0000313" key="2">
    <source>
        <dbReference type="EMBL" id="GAB0058910.1"/>
    </source>
</evidence>
<accession>A0ABQ0CDX8</accession>
<gene>
    <name evidence="2" type="ORF">SIID45300_03270</name>
</gene>